<keyword evidence="2" id="KW-1185">Reference proteome</keyword>
<reference evidence="1 2" key="1">
    <citation type="journal article" date="2014" name="ISME J.">
        <title>Ecophysiology of Thioploca ingrica as revealed by the complete genome sequence supplemented with proteomic evidence.</title>
        <authorList>
            <person name="Kojima H."/>
            <person name="Ogura Y."/>
            <person name="Yamamoto N."/>
            <person name="Togashi T."/>
            <person name="Mori H."/>
            <person name="Watanabe T."/>
            <person name="Nemoto F."/>
            <person name="Kurokawa K."/>
            <person name="Hayashi T."/>
            <person name="Fukui M."/>
        </authorList>
    </citation>
    <scope>NUCLEOTIDE SEQUENCE [LARGE SCALE GENOMIC DNA]</scope>
</reference>
<gene>
    <name evidence="1" type="ORF">THII_0892</name>
</gene>
<accession>A0A090AE46</accession>
<evidence type="ECO:0000313" key="2">
    <source>
        <dbReference type="Proteomes" id="UP000031623"/>
    </source>
</evidence>
<protein>
    <submittedName>
        <fullName evidence="1">Uncharacterized protein</fullName>
    </submittedName>
</protein>
<name>A0A090AE46_9GAMM</name>
<proteinExistence type="predicted"/>
<dbReference type="EMBL" id="AP014633">
    <property type="protein sequence ID" value="BAP55189.1"/>
    <property type="molecule type" value="Genomic_DNA"/>
</dbReference>
<dbReference type="HOGENOM" id="CLU_2588627_0_0_6"/>
<dbReference type="AlphaFoldDB" id="A0A090AE46"/>
<dbReference type="Proteomes" id="UP000031623">
    <property type="component" value="Chromosome"/>
</dbReference>
<sequence length="80" mass="9396">MRVVFNVSEHEINLEFLELIKVLIRKNAEIVIKKESIVLEEYDPNIPLEQVMQEFSRQNYHPDFLADLESGLKSSSVYTK</sequence>
<dbReference type="KEGG" id="tig:THII_0892"/>
<organism evidence="1 2">
    <name type="scientific">Thioploca ingrica</name>
    <dbReference type="NCBI Taxonomy" id="40754"/>
    <lineage>
        <taxon>Bacteria</taxon>
        <taxon>Pseudomonadati</taxon>
        <taxon>Pseudomonadota</taxon>
        <taxon>Gammaproteobacteria</taxon>
        <taxon>Thiotrichales</taxon>
        <taxon>Thiotrichaceae</taxon>
        <taxon>Thioploca</taxon>
    </lineage>
</organism>
<dbReference type="OrthoDB" id="9932073at2"/>
<dbReference type="STRING" id="40754.THII_0892"/>
<evidence type="ECO:0000313" key="1">
    <source>
        <dbReference type="EMBL" id="BAP55189.1"/>
    </source>
</evidence>